<sequence>MVHLPLKCPNFLPWKCKSNIVNYIDFIELNWICKSSAANRLFSNTTNPKGPFGNGRKRAVFPLQQQCCCSTSATSSAEEVGQLNDAEVLEAEEGISKKERLMMMTSNRGDKFGSLTNAHGWHVRRMVETDEEMREVARVQAEAFHEPVILFNDLFFQFFQAEVLAGLLYRLKNSPSDRYACLVAEPVNDDDGSGTEEENLVGVVDVTVLRDNDVLGHLPGAEEYLYVSGIAVLSKFRRQKVGTALLKACDALAAVWGFDYLVLRAYEDDSGARNLYTSAGYKVVSGDPAWTIWIGRRRRVLMIKRCDRNS</sequence>
<dbReference type="AlphaFoldDB" id="A0AAV1E5Y1"/>
<dbReference type="InterPro" id="IPR000182">
    <property type="entry name" value="GNAT_dom"/>
</dbReference>
<dbReference type="Gene3D" id="3.40.630.30">
    <property type="match status" value="1"/>
</dbReference>
<evidence type="ECO:0000313" key="2">
    <source>
        <dbReference type="EMBL" id="CAI9114787.1"/>
    </source>
</evidence>
<dbReference type="GO" id="GO:0007064">
    <property type="term" value="P:mitotic sister chromatid cohesion"/>
    <property type="evidence" value="ECO:0007669"/>
    <property type="project" value="TreeGrafter"/>
</dbReference>
<dbReference type="InterPro" id="IPR016181">
    <property type="entry name" value="Acyl_CoA_acyltransferase"/>
</dbReference>
<dbReference type="GO" id="GO:0031415">
    <property type="term" value="C:NatA complex"/>
    <property type="evidence" value="ECO:0007669"/>
    <property type="project" value="TreeGrafter"/>
</dbReference>
<dbReference type="PANTHER" id="PTHR42919:SF20">
    <property type="entry name" value="GCN5-RELATED N-ACETYLTRANSFERASE 10, CHLOROPLASTIC"/>
    <property type="match status" value="1"/>
</dbReference>
<dbReference type="EMBL" id="OX459125">
    <property type="protein sequence ID" value="CAI9114787.1"/>
    <property type="molecule type" value="Genomic_DNA"/>
</dbReference>
<reference evidence="2" key="1">
    <citation type="submission" date="2023-03" db="EMBL/GenBank/DDBJ databases">
        <authorList>
            <person name="Julca I."/>
        </authorList>
    </citation>
    <scope>NUCLEOTIDE SEQUENCE</scope>
</reference>
<dbReference type="InterPro" id="IPR051556">
    <property type="entry name" value="N-term/lysine_N-AcTrnsfr"/>
</dbReference>
<dbReference type="PANTHER" id="PTHR42919">
    <property type="entry name" value="N-ALPHA-ACETYLTRANSFERASE"/>
    <property type="match status" value="1"/>
</dbReference>
<feature type="domain" description="N-acetyltransferase" evidence="1">
    <location>
        <begin position="196"/>
        <end position="281"/>
    </location>
</feature>
<dbReference type="Pfam" id="PF00583">
    <property type="entry name" value="Acetyltransf_1"/>
    <property type="match status" value="1"/>
</dbReference>
<evidence type="ECO:0000259" key="1">
    <source>
        <dbReference type="Pfam" id="PF00583"/>
    </source>
</evidence>
<proteinExistence type="predicted"/>
<keyword evidence="3" id="KW-1185">Reference proteome</keyword>
<organism evidence="2 3">
    <name type="scientific">Oldenlandia corymbosa var. corymbosa</name>
    <dbReference type="NCBI Taxonomy" id="529605"/>
    <lineage>
        <taxon>Eukaryota</taxon>
        <taxon>Viridiplantae</taxon>
        <taxon>Streptophyta</taxon>
        <taxon>Embryophyta</taxon>
        <taxon>Tracheophyta</taxon>
        <taxon>Spermatophyta</taxon>
        <taxon>Magnoliopsida</taxon>
        <taxon>eudicotyledons</taxon>
        <taxon>Gunneridae</taxon>
        <taxon>Pentapetalae</taxon>
        <taxon>asterids</taxon>
        <taxon>lamiids</taxon>
        <taxon>Gentianales</taxon>
        <taxon>Rubiaceae</taxon>
        <taxon>Rubioideae</taxon>
        <taxon>Spermacoceae</taxon>
        <taxon>Hedyotis-Oldenlandia complex</taxon>
        <taxon>Oldenlandia</taxon>
    </lineage>
</organism>
<evidence type="ECO:0000313" key="3">
    <source>
        <dbReference type="Proteomes" id="UP001161247"/>
    </source>
</evidence>
<name>A0AAV1E5Y1_OLDCO</name>
<dbReference type="GO" id="GO:0008080">
    <property type="term" value="F:N-acetyltransferase activity"/>
    <property type="evidence" value="ECO:0007669"/>
    <property type="project" value="TreeGrafter"/>
</dbReference>
<protein>
    <submittedName>
        <fullName evidence="2">OLC1v1015589C1</fullName>
    </submittedName>
</protein>
<accession>A0AAV1E5Y1</accession>
<dbReference type="CDD" id="cd04301">
    <property type="entry name" value="NAT_SF"/>
    <property type="match status" value="1"/>
</dbReference>
<dbReference type="Proteomes" id="UP001161247">
    <property type="component" value="Chromosome 8"/>
</dbReference>
<gene>
    <name evidence="2" type="ORF">OLC1_LOCUS21431</name>
</gene>
<dbReference type="SUPFAM" id="SSF55729">
    <property type="entry name" value="Acyl-CoA N-acyltransferases (Nat)"/>
    <property type="match status" value="1"/>
</dbReference>